<keyword evidence="4" id="KW-1185">Reference proteome</keyword>
<name>A0A9P4Y2N2_CRYP1</name>
<organism evidence="3 4">
    <name type="scientific">Cryphonectria parasitica (strain ATCC 38755 / EP155)</name>
    <dbReference type="NCBI Taxonomy" id="660469"/>
    <lineage>
        <taxon>Eukaryota</taxon>
        <taxon>Fungi</taxon>
        <taxon>Dikarya</taxon>
        <taxon>Ascomycota</taxon>
        <taxon>Pezizomycotina</taxon>
        <taxon>Sordariomycetes</taxon>
        <taxon>Sordariomycetidae</taxon>
        <taxon>Diaporthales</taxon>
        <taxon>Cryphonectriaceae</taxon>
        <taxon>Cryphonectria-Endothia species complex</taxon>
        <taxon>Cryphonectria</taxon>
    </lineage>
</organism>
<feature type="region of interest" description="Disordered" evidence="1">
    <location>
        <begin position="182"/>
        <end position="209"/>
    </location>
</feature>
<dbReference type="OrthoDB" id="3514033at2759"/>
<feature type="region of interest" description="Disordered" evidence="1">
    <location>
        <begin position="109"/>
        <end position="128"/>
    </location>
</feature>
<reference evidence="3" key="1">
    <citation type="journal article" date="2020" name="Phytopathology">
        <title>Genome sequence of the chestnut blight fungus Cryphonectria parasitica EP155: A fundamental resource for an archetypical invasive plant pathogen.</title>
        <authorList>
            <person name="Crouch J.A."/>
            <person name="Dawe A."/>
            <person name="Aerts A."/>
            <person name="Barry K."/>
            <person name="Churchill A.C.L."/>
            <person name="Grimwood J."/>
            <person name="Hillman B."/>
            <person name="Milgroom M.G."/>
            <person name="Pangilinan J."/>
            <person name="Smith M."/>
            <person name="Salamov A."/>
            <person name="Schmutz J."/>
            <person name="Yadav J."/>
            <person name="Grigoriev I.V."/>
            <person name="Nuss D."/>
        </authorList>
    </citation>
    <scope>NUCLEOTIDE SEQUENCE</scope>
    <source>
        <strain evidence="3">EP155</strain>
    </source>
</reference>
<comment type="caution">
    <text evidence="3">The sequence shown here is derived from an EMBL/GenBank/DDBJ whole genome shotgun (WGS) entry which is preliminary data.</text>
</comment>
<sequence>MPGSCTDDINDFVVTAGTKQMLRCTVDNKFERLDQFSQNQLNKYRDAKRAGRPAQLRCRKHIQGTATELKCDDCDEYKPLSEFSNASRKASNRSRRCRDCIAWTEADMAGTEPLPAPGAPRAPDEQDYGRYGLQDAEKLDKTKEEDFEDDLASMSINDSTSNTTECGYNHILTSTALETHNDRHQSVGHSSPAYNPSSTPSTPMVTSSSYHQQPRQPIYTAYGHNGEIHKRTQTLISNSDNTSGVPSIKGVSRRGGFVKFDNRRMVPDPPSYLVNQPAEGARPRVYFSDDSEDEA</sequence>
<protein>
    <recommendedName>
        <fullName evidence="2">Stc1 domain-containing protein</fullName>
    </recommendedName>
</protein>
<dbReference type="InterPro" id="IPR024630">
    <property type="entry name" value="Stc1"/>
</dbReference>
<dbReference type="GeneID" id="63837585"/>
<evidence type="ECO:0000313" key="3">
    <source>
        <dbReference type="EMBL" id="KAF3765849.1"/>
    </source>
</evidence>
<feature type="region of interest" description="Disordered" evidence="1">
    <location>
        <begin position="261"/>
        <end position="295"/>
    </location>
</feature>
<evidence type="ECO:0000313" key="4">
    <source>
        <dbReference type="Proteomes" id="UP000803844"/>
    </source>
</evidence>
<gene>
    <name evidence="3" type="ORF">M406DRAFT_329707</name>
</gene>
<dbReference type="Pfam" id="PF12898">
    <property type="entry name" value="Stc1"/>
    <property type="match status" value="1"/>
</dbReference>
<feature type="domain" description="Stc1" evidence="2">
    <location>
        <begin position="23"/>
        <end position="101"/>
    </location>
</feature>
<dbReference type="RefSeq" id="XP_040776810.1">
    <property type="nucleotide sequence ID" value="XM_040920456.1"/>
</dbReference>
<accession>A0A9P4Y2N2</accession>
<proteinExistence type="predicted"/>
<evidence type="ECO:0000256" key="1">
    <source>
        <dbReference type="SAM" id="MobiDB-lite"/>
    </source>
</evidence>
<dbReference type="Proteomes" id="UP000803844">
    <property type="component" value="Unassembled WGS sequence"/>
</dbReference>
<dbReference type="AlphaFoldDB" id="A0A9P4Y2N2"/>
<dbReference type="EMBL" id="MU032347">
    <property type="protein sequence ID" value="KAF3765849.1"/>
    <property type="molecule type" value="Genomic_DNA"/>
</dbReference>
<evidence type="ECO:0000259" key="2">
    <source>
        <dbReference type="Pfam" id="PF12898"/>
    </source>
</evidence>
<feature type="compositionally biased region" description="Low complexity" evidence="1">
    <location>
        <begin position="196"/>
        <end position="209"/>
    </location>
</feature>